<proteinExistence type="predicted"/>
<dbReference type="EnsemblPlants" id="KRH10616">
    <property type="protein sequence ID" value="KRH10616"/>
    <property type="gene ID" value="GLYMA_15G058500"/>
</dbReference>
<dbReference type="Proteomes" id="UP000008827">
    <property type="component" value="Chromosome 15"/>
</dbReference>
<evidence type="ECO:0000313" key="2">
    <source>
        <dbReference type="EMBL" id="KRH10616.1"/>
    </source>
</evidence>
<accession>A0A0R0G5P4</accession>
<gene>
    <name evidence="2" type="ORF">GLYMA_15G058500</name>
</gene>
<evidence type="ECO:0000313" key="3">
    <source>
        <dbReference type="EnsemblPlants" id="KRH10616"/>
    </source>
</evidence>
<dbReference type="InParanoid" id="A0A0R0G5P4"/>
<organism evidence="2">
    <name type="scientific">Glycine max</name>
    <name type="common">Soybean</name>
    <name type="synonym">Glycine hispida</name>
    <dbReference type="NCBI Taxonomy" id="3847"/>
    <lineage>
        <taxon>Eukaryota</taxon>
        <taxon>Viridiplantae</taxon>
        <taxon>Streptophyta</taxon>
        <taxon>Embryophyta</taxon>
        <taxon>Tracheophyta</taxon>
        <taxon>Spermatophyta</taxon>
        <taxon>Magnoliopsida</taxon>
        <taxon>eudicotyledons</taxon>
        <taxon>Gunneridae</taxon>
        <taxon>Pentapetalae</taxon>
        <taxon>rosids</taxon>
        <taxon>fabids</taxon>
        <taxon>Fabales</taxon>
        <taxon>Fabaceae</taxon>
        <taxon>Papilionoideae</taxon>
        <taxon>50 kb inversion clade</taxon>
        <taxon>NPAAA clade</taxon>
        <taxon>indigoferoid/millettioid clade</taxon>
        <taxon>Phaseoleae</taxon>
        <taxon>Glycine</taxon>
        <taxon>Glycine subgen. Soja</taxon>
    </lineage>
</organism>
<keyword evidence="4" id="KW-1185">Reference proteome</keyword>
<keyword evidence="1" id="KW-1133">Transmembrane helix</keyword>
<evidence type="ECO:0000256" key="1">
    <source>
        <dbReference type="SAM" id="Phobius"/>
    </source>
</evidence>
<reference evidence="2" key="3">
    <citation type="submission" date="2018-07" db="EMBL/GenBank/DDBJ databases">
        <title>WGS assembly of Glycine max.</title>
        <authorList>
            <person name="Schmutz J."/>
            <person name="Cannon S."/>
            <person name="Schlueter J."/>
            <person name="Ma J."/>
            <person name="Mitros T."/>
            <person name="Nelson W."/>
            <person name="Hyten D."/>
            <person name="Song Q."/>
            <person name="Thelen J."/>
            <person name="Cheng J."/>
            <person name="Xu D."/>
            <person name="Hellsten U."/>
            <person name="May G."/>
            <person name="Yu Y."/>
            <person name="Sakurai T."/>
            <person name="Umezawa T."/>
            <person name="Bhattacharyya M."/>
            <person name="Sandhu D."/>
            <person name="Valliyodan B."/>
            <person name="Lindquist E."/>
            <person name="Peto M."/>
            <person name="Grant D."/>
            <person name="Shu S."/>
            <person name="Goodstein D."/>
            <person name="Barry K."/>
            <person name="Futrell-Griggs M."/>
            <person name="Abernathy B."/>
            <person name="Du J."/>
            <person name="Tian Z."/>
            <person name="Zhu L."/>
            <person name="Gill N."/>
            <person name="Joshi T."/>
            <person name="Libault M."/>
            <person name="Sethuraman A."/>
            <person name="Zhang X."/>
            <person name="Shinozaki K."/>
            <person name="Nguyen H."/>
            <person name="Wing R."/>
            <person name="Cregan P."/>
            <person name="Specht J."/>
            <person name="Grimwood J."/>
            <person name="Rokhsar D."/>
            <person name="Stacey G."/>
            <person name="Shoemaker R."/>
            <person name="Jackson S."/>
        </authorList>
    </citation>
    <scope>NUCLEOTIDE SEQUENCE</scope>
    <source>
        <tissue evidence="2">Callus</tissue>
    </source>
</reference>
<sequence length="73" mass="8339">MDVDACGMHIPSHFPIMFFSSCLFVSSYNIFEQTISSAILSKPCVCVYARPRVCLNLFCNKLRVPVFFKLKNI</sequence>
<dbReference type="AlphaFoldDB" id="A0A0R0G5P4"/>
<evidence type="ECO:0000313" key="4">
    <source>
        <dbReference type="Proteomes" id="UP000008827"/>
    </source>
</evidence>
<keyword evidence="1" id="KW-0812">Transmembrane</keyword>
<protein>
    <submittedName>
        <fullName evidence="2 3">Uncharacterized protein</fullName>
    </submittedName>
</protein>
<feature type="transmembrane region" description="Helical" evidence="1">
    <location>
        <begin position="12"/>
        <end position="31"/>
    </location>
</feature>
<keyword evidence="1" id="KW-0472">Membrane</keyword>
<dbReference type="EMBL" id="CM000848">
    <property type="protein sequence ID" value="KRH10616.1"/>
    <property type="molecule type" value="Genomic_DNA"/>
</dbReference>
<name>A0A0R0G5P4_SOYBN</name>
<reference evidence="3" key="2">
    <citation type="submission" date="2018-02" db="UniProtKB">
        <authorList>
            <consortium name="EnsemblPlants"/>
        </authorList>
    </citation>
    <scope>IDENTIFICATION</scope>
    <source>
        <strain evidence="3">Williams 82</strain>
    </source>
</reference>
<reference evidence="2 3" key="1">
    <citation type="journal article" date="2010" name="Nature">
        <title>Genome sequence of the palaeopolyploid soybean.</title>
        <authorList>
            <person name="Schmutz J."/>
            <person name="Cannon S.B."/>
            <person name="Schlueter J."/>
            <person name="Ma J."/>
            <person name="Mitros T."/>
            <person name="Nelson W."/>
            <person name="Hyten D.L."/>
            <person name="Song Q."/>
            <person name="Thelen J.J."/>
            <person name="Cheng J."/>
            <person name="Xu D."/>
            <person name="Hellsten U."/>
            <person name="May G.D."/>
            <person name="Yu Y."/>
            <person name="Sakurai T."/>
            <person name="Umezawa T."/>
            <person name="Bhattacharyya M.K."/>
            <person name="Sandhu D."/>
            <person name="Valliyodan B."/>
            <person name="Lindquist E."/>
            <person name="Peto M."/>
            <person name="Grant D."/>
            <person name="Shu S."/>
            <person name="Goodstein D."/>
            <person name="Barry K."/>
            <person name="Futrell-Griggs M."/>
            <person name="Abernathy B."/>
            <person name="Du J."/>
            <person name="Tian Z."/>
            <person name="Zhu L."/>
            <person name="Gill N."/>
            <person name="Joshi T."/>
            <person name="Libault M."/>
            <person name="Sethuraman A."/>
            <person name="Zhang X.-C."/>
            <person name="Shinozaki K."/>
            <person name="Nguyen H.T."/>
            <person name="Wing R.A."/>
            <person name="Cregan P."/>
            <person name="Specht J."/>
            <person name="Grimwood J."/>
            <person name="Rokhsar D."/>
            <person name="Stacey G."/>
            <person name="Shoemaker R.C."/>
            <person name="Jackson S.A."/>
        </authorList>
    </citation>
    <scope>NUCLEOTIDE SEQUENCE [LARGE SCALE GENOMIC DNA]</scope>
    <source>
        <strain evidence="3">cv. Williams 82</strain>
        <tissue evidence="2">Callus</tissue>
    </source>
</reference>
<dbReference type="Gramene" id="KRH10616">
    <property type="protein sequence ID" value="KRH10616"/>
    <property type="gene ID" value="GLYMA_15G058500"/>
</dbReference>